<evidence type="ECO:0000256" key="4">
    <source>
        <dbReference type="ARBA" id="ARBA00022630"/>
    </source>
</evidence>
<evidence type="ECO:0000256" key="1">
    <source>
        <dbReference type="ARBA" id="ARBA00001974"/>
    </source>
</evidence>
<dbReference type="Proteomes" id="UP000249304">
    <property type="component" value="Unassembled WGS sequence"/>
</dbReference>
<sequence length="269" mass="29447">MPVRNAEREVLEHVPATVPLTVTVTEARGIDTTLELTERLTRHGYAVAPHLPARQFIDKEHVADVVARLREARVRSVFVIGGDAPRPAGAFADAYALLRAMEEAHHPFEEIGVAGYPEGHPAISREALDLSLKQKAPMATHVITQICFDAGTTANWAAGLARAGVDLPIHVGMPGPVNRQKLMRISANIGLGPSARFLRKQRSLLWRFLLPGGHDPTKLARRLGAAASKTGGNLRGLHIFTFGELRQTELWRRRLLSSIDPERAGPSFQ</sequence>
<protein>
    <recommendedName>
        <fullName evidence="8">Methylenetetrahydrofolate reductase</fullName>
    </recommendedName>
</protein>
<dbReference type="PANTHER" id="PTHR45754:SF3">
    <property type="entry name" value="METHYLENETETRAHYDROFOLATE REDUCTASE (NADPH)"/>
    <property type="match status" value="1"/>
</dbReference>
<dbReference type="GO" id="GO:0005829">
    <property type="term" value="C:cytosol"/>
    <property type="evidence" value="ECO:0007669"/>
    <property type="project" value="TreeGrafter"/>
</dbReference>
<evidence type="ECO:0000256" key="8">
    <source>
        <dbReference type="RuleBase" id="RU003862"/>
    </source>
</evidence>
<dbReference type="Pfam" id="PF02219">
    <property type="entry name" value="MTHFR"/>
    <property type="match status" value="1"/>
</dbReference>
<comment type="caution">
    <text evidence="9">The sequence shown here is derived from an EMBL/GenBank/DDBJ whole genome shotgun (WGS) entry which is preliminary data.</text>
</comment>
<keyword evidence="6 8" id="KW-0560">Oxidoreductase</keyword>
<dbReference type="EMBL" id="POUD01000001">
    <property type="protein sequence ID" value="PZG23769.1"/>
    <property type="molecule type" value="Genomic_DNA"/>
</dbReference>
<keyword evidence="5 8" id="KW-0274">FAD</keyword>
<proteinExistence type="inferred from homology"/>
<evidence type="ECO:0000256" key="3">
    <source>
        <dbReference type="ARBA" id="ARBA00006743"/>
    </source>
</evidence>
<dbReference type="OrthoDB" id="9812555at2"/>
<organism evidence="9 10">
    <name type="scientific">Nonomuraea aridisoli</name>
    <dbReference type="NCBI Taxonomy" id="2070368"/>
    <lineage>
        <taxon>Bacteria</taxon>
        <taxon>Bacillati</taxon>
        <taxon>Actinomycetota</taxon>
        <taxon>Actinomycetes</taxon>
        <taxon>Streptosporangiales</taxon>
        <taxon>Streptosporangiaceae</taxon>
        <taxon>Nonomuraea</taxon>
    </lineage>
</organism>
<comment type="catalytic activity">
    <reaction evidence="7">
        <text>(6S)-5-methyl-5,6,7,8-tetrahydrofolate + NAD(+) = (6R)-5,10-methylene-5,6,7,8-tetrahydrofolate + NADH + H(+)</text>
        <dbReference type="Rhea" id="RHEA:19821"/>
        <dbReference type="ChEBI" id="CHEBI:15378"/>
        <dbReference type="ChEBI" id="CHEBI:15636"/>
        <dbReference type="ChEBI" id="CHEBI:18608"/>
        <dbReference type="ChEBI" id="CHEBI:57540"/>
        <dbReference type="ChEBI" id="CHEBI:57945"/>
        <dbReference type="EC" id="1.5.1.54"/>
    </reaction>
    <physiologicalReaction direction="right-to-left" evidence="7">
        <dbReference type="Rhea" id="RHEA:19823"/>
    </physiologicalReaction>
</comment>
<dbReference type="GO" id="GO:0106312">
    <property type="term" value="F:methylenetetrahydrofolate reductase (NADH) activity"/>
    <property type="evidence" value="ECO:0007669"/>
    <property type="project" value="UniProtKB-EC"/>
</dbReference>
<comment type="pathway">
    <text evidence="2 8">One-carbon metabolism; tetrahydrofolate interconversion.</text>
</comment>
<dbReference type="GO" id="GO:0009086">
    <property type="term" value="P:methionine biosynthetic process"/>
    <property type="evidence" value="ECO:0007669"/>
    <property type="project" value="TreeGrafter"/>
</dbReference>
<evidence type="ECO:0000256" key="6">
    <source>
        <dbReference type="ARBA" id="ARBA00023002"/>
    </source>
</evidence>
<dbReference type="UniPathway" id="UPA00193"/>
<evidence type="ECO:0000256" key="2">
    <source>
        <dbReference type="ARBA" id="ARBA00004777"/>
    </source>
</evidence>
<dbReference type="AlphaFoldDB" id="A0A2W2F355"/>
<dbReference type="InterPro" id="IPR029041">
    <property type="entry name" value="FAD-linked_oxidoreductase-like"/>
</dbReference>
<keyword evidence="4 8" id="KW-0285">Flavoprotein</keyword>
<evidence type="ECO:0000313" key="10">
    <source>
        <dbReference type="Proteomes" id="UP000249304"/>
    </source>
</evidence>
<keyword evidence="10" id="KW-1185">Reference proteome</keyword>
<dbReference type="GO" id="GO:0071949">
    <property type="term" value="F:FAD binding"/>
    <property type="evidence" value="ECO:0007669"/>
    <property type="project" value="TreeGrafter"/>
</dbReference>
<dbReference type="Gene3D" id="3.20.20.220">
    <property type="match status" value="1"/>
</dbReference>
<reference evidence="9 10" key="1">
    <citation type="submission" date="2018-01" db="EMBL/GenBank/DDBJ databases">
        <title>Draft genome sequence of Nonomuraea sp. KC333.</title>
        <authorList>
            <person name="Sahin N."/>
            <person name="Saygin H."/>
            <person name="Ay H."/>
        </authorList>
    </citation>
    <scope>NUCLEOTIDE SEQUENCE [LARGE SCALE GENOMIC DNA]</scope>
    <source>
        <strain evidence="9 10">KC333</strain>
    </source>
</reference>
<accession>A0A2W2F355</accession>
<name>A0A2W2F355_9ACTN</name>
<comment type="similarity">
    <text evidence="3 8">Belongs to the methylenetetrahydrofolate reductase family.</text>
</comment>
<comment type="cofactor">
    <cofactor evidence="1 8">
        <name>FAD</name>
        <dbReference type="ChEBI" id="CHEBI:57692"/>
    </cofactor>
</comment>
<evidence type="ECO:0000256" key="5">
    <source>
        <dbReference type="ARBA" id="ARBA00022827"/>
    </source>
</evidence>
<dbReference type="PANTHER" id="PTHR45754">
    <property type="entry name" value="METHYLENETETRAHYDROFOLATE REDUCTASE"/>
    <property type="match status" value="1"/>
</dbReference>
<evidence type="ECO:0000256" key="7">
    <source>
        <dbReference type="ARBA" id="ARBA00048628"/>
    </source>
</evidence>
<gene>
    <name evidence="9" type="ORF">C1J01_00510</name>
</gene>
<dbReference type="InterPro" id="IPR003171">
    <property type="entry name" value="Mehydrof_redctse-like"/>
</dbReference>
<dbReference type="SUPFAM" id="SSF51730">
    <property type="entry name" value="FAD-linked oxidoreductase"/>
    <property type="match status" value="1"/>
</dbReference>
<dbReference type="GO" id="GO:0035999">
    <property type="term" value="P:tetrahydrofolate interconversion"/>
    <property type="evidence" value="ECO:0007669"/>
    <property type="project" value="UniProtKB-UniPathway"/>
</dbReference>
<evidence type="ECO:0000313" key="9">
    <source>
        <dbReference type="EMBL" id="PZG23769.1"/>
    </source>
</evidence>